<evidence type="ECO:0000256" key="1">
    <source>
        <dbReference type="ARBA" id="ARBA00023015"/>
    </source>
</evidence>
<accession>A0A1G7E226</accession>
<keyword evidence="6" id="KW-1185">Reference proteome</keyword>
<evidence type="ECO:0000256" key="2">
    <source>
        <dbReference type="ARBA" id="ARBA00023125"/>
    </source>
</evidence>
<keyword evidence="3" id="KW-0804">Transcription</keyword>
<organism evidence="5 6">
    <name type="scientific">Cellulophaga baltica</name>
    <dbReference type="NCBI Taxonomy" id="76594"/>
    <lineage>
        <taxon>Bacteria</taxon>
        <taxon>Pseudomonadati</taxon>
        <taxon>Bacteroidota</taxon>
        <taxon>Flavobacteriia</taxon>
        <taxon>Flavobacteriales</taxon>
        <taxon>Flavobacteriaceae</taxon>
        <taxon>Cellulophaga</taxon>
    </lineage>
</organism>
<dbReference type="PRINTS" id="PR00032">
    <property type="entry name" value="HTHARAC"/>
</dbReference>
<dbReference type="EMBL" id="FNBD01000002">
    <property type="protein sequence ID" value="SDE57763.1"/>
    <property type="molecule type" value="Genomic_DNA"/>
</dbReference>
<dbReference type="PROSITE" id="PS01124">
    <property type="entry name" value="HTH_ARAC_FAMILY_2"/>
    <property type="match status" value="1"/>
</dbReference>
<reference evidence="6" key="1">
    <citation type="submission" date="2016-10" db="EMBL/GenBank/DDBJ databases">
        <authorList>
            <person name="Varghese N."/>
            <person name="Submissions S."/>
        </authorList>
    </citation>
    <scope>NUCLEOTIDE SEQUENCE [LARGE SCALE GENOMIC DNA]</scope>
    <source>
        <strain evidence="6">DSM 24729</strain>
    </source>
</reference>
<dbReference type="Gene3D" id="1.10.10.60">
    <property type="entry name" value="Homeodomain-like"/>
    <property type="match status" value="1"/>
</dbReference>
<dbReference type="AlphaFoldDB" id="A0A1G7E226"/>
<feature type="domain" description="HTH araC/xylS-type" evidence="4">
    <location>
        <begin position="237"/>
        <end position="335"/>
    </location>
</feature>
<dbReference type="Pfam" id="PF12833">
    <property type="entry name" value="HTH_18"/>
    <property type="match status" value="1"/>
</dbReference>
<dbReference type="SMART" id="SM00342">
    <property type="entry name" value="HTH_ARAC"/>
    <property type="match status" value="1"/>
</dbReference>
<keyword evidence="1" id="KW-0805">Transcription regulation</keyword>
<dbReference type="InterPro" id="IPR020449">
    <property type="entry name" value="Tscrpt_reg_AraC-type_HTH"/>
</dbReference>
<dbReference type="SUPFAM" id="SSF46689">
    <property type="entry name" value="Homeodomain-like"/>
    <property type="match status" value="1"/>
</dbReference>
<keyword evidence="2" id="KW-0238">DNA-binding</keyword>
<dbReference type="GO" id="GO:0043565">
    <property type="term" value="F:sequence-specific DNA binding"/>
    <property type="evidence" value="ECO:0007669"/>
    <property type="project" value="InterPro"/>
</dbReference>
<sequence length="344" mass="40595">MKRIVVNSLPLKDVINDIAKALDTEFVQKCDQFILSVPEHYGRGEIMGVNFKNNMGILIYNCEFKEDFEIQFVIKEVHPLKFLFCLEGTLEHKFAEDDHRHSIVQYQNAIVSSSKHNGHILCFKKNQKTIFYSLEIDRLNFLEHYQCEIDSLSDTLQHLFRDEAADNVFYYDGFYSLELATLFTEIQEFQHGSFLKKTFLEGKSYEILTKQIIQYEDDLKNESKRTLLRISEIKKVREAIILIDTDVATYKNLKVISVTVGLNQSKLQYGFQYFFKQTIHQYIQNKRLEQSKVLLIQQENSIADVMFLLGITSRSYFSKLFRDKYGMTPSYYRDNFKKIIDNKK</sequence>
<evidence type="ECO:0000313" key="6">
    <source>
        <dbReference type="Proteomes" id="UP000182114"/>
    </source>
</evidence>
<dbReference type="PANTHER" id="PTHR47893:SF1">
    <property type="entry name" value="REGULATORY PROTEIN PCHR"/>
    <property type="match status" value="1"/>
</dbReference>
<dbReference type="PANTHER" id="PTHR47893">
    <property type="entry name" value="REGULATORY PROTEIN PCHR"/>
    <property type="match status" value="1"/>
</dbReference>
<gene>
    <name evidence="5" type="ORF">SAMN04487992_10241</name>
</gene>
<dbReference type="Proteomes" id="UP000182114">
    <property type="component" value="Unassembled WGS sequence"/>
</dbReference>
<evidence type="ECO:0000256" key="3">
    <source>
        <dbReference type="ARBA" id="ARBA00023163"/>
    </source>
</evidence>
<name>A0A1G7E226_9FLAO</name>
<dbReference type="InterPro" id="IPR009057">
    <property type="entry name" value="Homeodomain-like_sf"/>
</dbReference>
<dbReference type="RefSeq" id="WP_074537402.1">
    <property type="nucleotide sequence ID" value="NZ_FNBD01000002.1"/>
</dbReference>
<evidence type="ECO:0000259" key="4">
    <source>
        <dbReference type="PROSITE" id="PS01124"/>
    </source>
</evidence>
<proteinExistence type="predicted"/>
<dbReference type="eggNOG" id="COG2207">
    <property type="taxonomic scope" value="Bacteria"/>
</dbReference>
<dbReference type="GO" id="GO:0003700">
    <property type="term" value="F:DNA-binding transcription factor activity"/>
    <property type="evidence" value="ECO:0007669"/>
    <property type="project" value="InterPro"/>
</dbReference>
<dbReference type="InterPro" id="IPR053142">
    <property type="entry name" value="PchR_regulatory_protein"/>
</dbReference>
<evidence type="ECO:0000313" key="5">
    <source>
        <dbReference type="EMBL" id="SDE57763.1"/>
    </source>
</evidence>
<dbReference type="InterPro" id="IPR018060">
    <property type="entry name" value="HTH_AraC"/>
</dbReference>
<protein>
    <submittedName>
        <fullName evidence="5">Transcriptional regulator, AraC family</fullName>
    </submittedName>
</protein>